<feature type="domain" description="Citrate transporter-like" evidence="7">
    <location>
        <begin position="7"/>
        <end position="349"/>
    </location>
</feature>
<feature type="transmembrane region" description="Helical" evidence="6">
    <location>
        <begin position="327"/>
        <end position="345"/>
    </location>
</feature>
<gene>
    <name evidence="8" type="ORF">ENK44_10425</name>
</gene>
<accession>A0A7V4U161</accession>
<protein>
    <recommendedName>
        <fullName evidence="7">Citrate transporter-like domain-containing protein</fullName>
    </recommendedName>
</protein>
<feature type="transmembrane region" description="Helical" evidence="6">
    <location>
        <begin position="467"/>
        <end position="486"/>
    </location>
</feature>
<feature type="transmembrane region" description="Helical" evidence="6">
    <location>
        <begin position="404"/>
        <end position="430"/>
    </location>
</feature>
<dbReference type="EMBL" id="DRQG01000097">
    <property type="protein sequence ID" value="HGY56110.1"/>
    <property type="molecule type" value="Genomic_DNA"/>
</dbReference>
<comment type="caution">
    <text evidence="8">The sequence shown here is derived from an EMBL/GenBank/DDBJ whole genome shotgun (WGS) entry which is preliminary data.</text>
</comment>
<feature type="transmembrane region" description="Helical" evidence="6">
    <location>
        <begin position="41"/>
        <end position="74"/>
    </location>
</feature>
<evidence type="ECO:0000259" key="7">
    <source>
        <dbReference type="Pfam" id="PF03600"/>
    </source>
</evidence>
<keyword evidence="2" id="KW-0813">Transport</keyword>
<dbReference type="GO" id="GO:0005886">
    <property type="term" value="C:plasma membrane"/>
    <property type="evidence" value="ECO:0007669"/>
    <property type="project" value="TreeGrafter"/>
</dbReference>
<reference evidence="8" key="1">
    <citation type="journal article" date="2020" name="mSystems">
        <title>Genome- and Community-Level Interaction Insights into Carbon Utilization and Element Cycling Functions of Hydrothermarchaeota in Hydrothermal Sediment.</title>
        <authorList>
            <person name="Zhou Z."/>
            <person name="Liu Y."/>
            <person name="Xu W."/>
            <person name="Pan J."/>
            <person name="Luo Z.H."/>
            <person name="Li M."/>
        </authorList>
    </citation>
    <scope>NUCLEOTIDE SEQUENCE [LARGE SCALE GENOMIC DNA]</scope>
    <source>
        <strain evidence="8">HyVt-577</strain>
    </source>
</reference>
<keyword evidence="4 6" id="KW-1133">Transmembrane helix</keyword>
<feature type="transmembrane region" description="Helical" evidence="6">
    <location>
        <begin position="217"/>
        <end position="236"/>
    </location>
</feature>
<keyword evidence="3 6" id="KW-0812">Transmembrane</keyword>
<evidence type="ECO:0000313" key="8">
    <source>
        <dbReference type="EMBL" id="HGY56110.1"/>
    </source>
</evidence>
<sequence>MLWLQNIVIISVSFLLSRILIEADAHRYFISYLLKKGYRQISGLITAVLLLSYLMSLFFSNTVVVLSLIPIIQYFNQEIKNEERRALVATYLALALIYGANIGGMGSLIGSALNIIYLGLLEFYNIPGREYINFFSWLLVGVPVSLILLFISRLILRFDEKRHLPDEPIPFHPEIDIRFDSKKYLLFYFSNLFFIILLSAIQFLLQPPPLWGGLNPVDWIFLLYFIGFLFFAFIYPRREQSAFHYQRNILHFLLYLLFTPFIFLVETLKEIGGRIPSGRPGIINKIDDRLDGTLNRIWYHLWGERISFLRSKNTNTYVSIHRILSELPYMGLLILAGILVLVYFVTRLGDNPATPQIDGYLVVFIENLSHYLLGGIEQYFILFLSVILITVFITELINNMSTLLILFPLIIQIGYAMHMNPIVLLLAMTIGASSAYMSPVATSVNALAFGAVEGVSLKKMMGLGLALNLLGTFWLAAVFYILNLLFV</sequence>
<feature type="transmembrane region" description="Helical" evidence="6">
    <location>
        <begin position="379"/>
        <end position="397"/>
    </location>
</feature>
<keyword evidence="5 6" id="KW-0472">Membrane</keyword>
<proteinExistence type="predicted"/>
<evidence type="ECO:0000256" key="2">
    <source>
        <dbReference type="ARBA" id="ARBA00022448"/>
    </source>
</evidence>
<evidence type="ECO:0000256" key="3">
    <source>
        <dbReference type="ARBA" id="ARBA00022692"/>
    </source>
</evidence>
<dbReference type="PANTHER" id="PTHR10283:SF82">
    <property type="entry name" value="SOLUTE CARRIER FAMILY 13 MEMBER 2"/>
    <property type="match status" value="1"/>
</dbReference>
<dbReference type="Pfam" id="PF03600">
    <property type="entry name" value="CitMHS"/>
    <property type="match status" value="1"/>
</dbReference>
<dbReference type="Proteomes" id="UP000885779">
    <property type="component" value="Unassembled WGS sequence"/>
</dbReference>
<evidence type="ECO:0000256" key="5">
    <source>
        <dbReference type="ARBA" id="ARBA00023136"/>
    </source>
</evidence>
<comment type="subcellular location">
    <subcellularLocation>
        <location evidence="1">Membrane</location>
        <topology evidence="1">Multi-pass membrane protein</topology>
    </subcellularLocation>
</comment>
<evidence type="ECO:0000256" key="4">
    <source>
        <dbReference type="ARBA" id="ARBA00022989"/>
    </source>
</evidence>
<dbReference type="PANTHER" id="PTHR10283">
    <property type="entry name" value="SOLUTE CARRIER FAMILY 13 MEMBER"/>
    <property type="match status" value="1"/>
</dbReference>
<dbReference type="InterPro" id="IPR004680">
    <property type="entry name" value="Cit_transptr-like_dom"/>
</dbReference>
<organism evidence="8">
    <name type="scientific">Caldithrix abyssi</name>
    <dbReference type="NCBI Taxonomy" id="187145"/>
    <lineage>
        <taxon>Bacteria</taxon>
        <taxon>Pseudomonadati</taxon>
        <taxon>Calditrichota</taxon>
        <taxon>Calditrichia</taxon>
        <taxon>Calditrichales</taxon>
        <taxon>Calditrichaceae</taxon>
        <taxon>Caldithrix</taxon>
    </lineage>
</organism>
<dbReference type="AlphaFoldDB" id="A0A7V4U161"/>
<evidence type="ECO:0000256" key="1">
    <source>
        <dbReference type="ARBA" id="ARBA00004141"/>
    </source>
</evidence>
<feature type="transmembrane region" description="Helical" evidence="6">
    <location>
        <begin position="248"/>
        <end position="265"/>
    </location>
</feature>
<evidence type="ECO:0000256" key="6">
    <source>
        <dbReference type="SAM" id="Phobius"/>
    </source>
</evidence>
<feature type="transmembrane region" description="Helical" evidence="6">
    <location>
        <begin position="131"/>
        <end position="156"/>
    </location>
</feature>
<name>A0A7V4U161_CALAY</name>
<dbReference type="GO" id="GO:0022857">
    <property type="term" value="F:transmembrane transporter activity"/>
    <property type="evidence" value="ECO:0007669"/>
    <property type="project" value="TreeGrafter"/>
</dbReference>
<feature type="transmembrane region" description="Helical" evidence="6">
    <location>
        <begin position="185"/>
        <end position="205"/>
    </location>
</feature>
<feature type="transmembrane region" description="Helical" evidence="6">
    <location>
        <begin position="86"/>
        <end position="119"/>
    </location>
</feature>